<organism evidence="2">
    <name type="scientific">Tanacetum cinerariifolium</name>
    <name type="common">Dalmatian daisy</name>
    <name type="synonym">Chrysanthemum cinerariifolium</name>
    <dbReference type="NCBI Taxonomy" id="118510"/>
    <lineage>
        <taxon>Eukaryota</taxon>
        <taxon>Viridiplantae</taxon>
        <taxon>Streptophyta</taxon>
        <taxon>Embryophyta</taxon>
        <taxon>Tracheophyta</taxon>
        <taxon>Spermatophyta</taxon>
        <taxon>Magnoliopsida</taxon>
        <taxon>eudicotyledons</taxon>
        <taxon>Gunneridae</taxon>
        <taxon>Pentapetalae</taxon>
        <taxon>asterids</taxon>
        <taxon>campanulids</taxon>
        <taxon>Asterales</taxon>
        <taxon>Asteraceae</taxon>
        <taxon>Asteroideae</taxon>
        <taxon>Anthemideae</taxon>
        <taxon>Anthemidinae</taxon>
        <taxon>Tanacetum</taxon>
    </lineage>
</organism>
<dbReference type="GO" id="GO:0003964">
    <property type="term" value="F:RNA-directed DNA polymerase activity"/>
    <property type="evidence" value="ECO:0007669"/>
    <property type="project" value="UniProtKB-KW"/>
</dbReference>
<reference evidence="2" key="1">
    <citation type="journal article" date="2019" name="Sci. Rep.">
        <title>Draft genome of Tanacetum cinerariifolium, the natural source of mosquito coil.</title>
        <authorList>
            <person name="Yamashiro T."/>
            <person name="Shiraishi A."/>
            <person name="Satake H."/>
            <person name="Nakayama K."/>
        </authorList>
    </citation>
    <scope>NUCLEOTIDE SEQUENCE</scope>
</reference>
<gene>
    <name evidence="2" type="ORF">Tci_634239</name>
</gene>
<accession>A0A699JZR2</accession>
<dbReference type="PANTHER" id="PTHR31635">
    <property type="entry name" value="REVERSE TRANSCRIPTASE DOMAIN-CONTAINING PROTEIN-RELATED"/>
    <property type="match status" value="1"/>
</dbReference>
<dbReference type="PANTHER" id="PTHR31635:SF196">
    <property type="entry name" value="REVERSE TRANSCRIPTASE DOMAIN-CONTAINING PROTEIN-RELATED"/>
    <property type="match status" value="1"/>
</dbReference>
<sequence length="218" mass="25436">MYEVLDNSRLKEIQETIAELEKKIDSFIATEDDRSKHDVTKLQANASLEEICNAVWDCGSDKSSSPNGFSFLFLKRNWEYFKDDVDIFVTQFMESGSFPKRTNSEFITLIPKVKNPLLIKDYRPILLIGMQYKIVAKLLENRLASVIDKFVNPVQSTFITDHQILDGPLIVSEVIDWYKKRNKKLMIFRVDFEKAFDSVSWTYLDYVLSQMGFGDSWR</sequence>
<dbReference type="EMBL" id="BKCJ010456974">
    <property type="protein sequence ID" value="GFA62267.1"/>
    <property type="molecule type" value="Genomic_DNA"/>
</dbReference>
<evidence type="ECO:0000259" key="1">
    <source>
        <dbReference type="Pfam" id="PF00078"/>
    </source>
</evidence>
<proteinExistence type="predicted"/>
<name>A0A699JZR2_TANCI</name>
<protein>
    <submittedName>
        <fullName evidence="2">RNA-directed DNA polymerase, eukaryota, reverse transcriptase zinc-binding domain protein</fullName>
    </submittedName>
</protein>
<keyword evidence="2" id="KW-0808">Transferase</keyword>
<feature type="domain" description="Reverse transcriptase" evidence="1">
    <location>
        <begin position="111"/>
        <end position="214"/>
    </location>
</feature>
<comment type="caution">
    <text evidence="2">The sequence shown here is derived from an EMBL/GenBank/DDBJ whole genome shotgun (WGS) entry which is preliminary data.</text>
</comment>
<keyword evidence="2" id="KW-0695">RNA-directed DNA polymerase</keyword>
<dbReference type="InterPro" id="IPR000477">
    <property type="entry name" value="RT_dom"/>
</dbReference>
<dbReference type="AlphaFoldDB" id="A0A699JZR2"/>
<dbReference type="Pfam" id="PF00078">
    <property type="entry name" value="RVT_1"/>
    <property type="match status" value="1"/>
</dbReference>
<evidence type="ECO:0000313" key="2">
    <source>
        <dbReference type="EMBL" id="GFA62267.1"/>
    </source>
</evidence>
<keyword evidence="2" id="KW-0548">Nucleotidyltransferase</keyword>